<organism evidence="7 8">
    <name type="scientific">Passalora fulva</name>
    <name type="common">Tomato leaf mold</name>
    <name type="synonym">Cladosporium fulvum</name>
    <dbReference type="NCBI Taxonomy" id="5499"/>
    <lineage>
        <taxon>Eukaryota</taxon>
        <taxon>Fungi</taxon>
        <taxon>Dikarya</taxon>
        <taxon>Ascomycota</taxon>
        <taxon>Pezizomycotina</taxon>
        <taxon>Dothideomycetes</taxon>
        <taxon>Dothideomycetidae</taxon>
        <taxon>Mycosphaerellales</taxon>
        <taxon>Mycosphaerellaceae</taxon>
        <taxon>Fulvia</taxon>
    </lineage>
</organism>
<protein>
    <submittedName>
        <fullName evidence="7">Cytochrome P450 monooxygenase verB</fullName>
    </submittedName>
</protein>
<evidence type="ECO:0000256" key="3">
    <source>
        <dbReference type="ARBA" id="ARBA00022723"/>
    </source>
</evidence>
<reference evidence="7" key="2">
    <citation type="journal article" date="2022" name="Microb. Genom.">
        <title>A chromosome-scale genome assembly of the tomato pathogen Cladosporium fulvum reveals a compartmentalized genome architecture and the presence of a dispensable chromosome.</title>
        <authorList>
            <person name="Zaccaron A.Z."/>
            <person name="Chen L.H."/>
            <person name="Samaras A."/>
            <person name="Stergiopoulos I."/>
        </authorList>
    </citation>
    <scope>NUCLEOTIDE SEQUENCE</scope>
    <source>
        <strain evidence="7">Race5_Kim</strain>
    </source>
</reference>
<evidence type="ECO:0000256" key="4">
    <source>
        <dbReference type="ARBA" id="ARBA00023002"/>
    </source>
</evidence>
<dbReference type="KEGG" id="ffu:CLAFUR5_08853"/>
<dbReference type="Proteomes" id="UP000756132">
    <property type="component" value="Chromosome 9"/>
</dbReference>
<gene>
    <name evidence="7" type="ORF">CLAFUR5_08853</name>
</gene>
<comment type="similarity">
    <text evidence="2">Belongs to the cytochrome P450 family.</text>
</comment>
<dbReference type="InterPro" id="IPR002403">
    <property type="entry name" value="Cyt_P450_E_grp-IV"/>
</dbReference>
<evidence type="ECO:0000313" key="8">
    <source>
        <dbReference type="Proteomes" id="UP000756132"/>
    </source>
</evidence>
<sequence length="278" mass="31772">MDEEYMALLSSYQFWIMPGSLTSRFIPNFVRGAIGSGLHRYLRQRLYGPIKQKISQAVDHAQCRVQSRSEHDREQDGELIQWYLQQAKTMPDPAFITDLDTLCSTIIFLNTAAGPIALFATGTMNNILQYEHVDGLVTELRQEITQAHSEDPGEWSWAKLEKLKLLDSVVQESLRLDMYGGLNFERVVMEAINIPDGPHLEKGTIVVFPNFAVHRDPGNYEEPDIFQPHRFVKAPGRLYDISGRYLPSGYGRRTCPGRWYGTAMIKLILAQLITRLRL</sequence>
<dbReference type="AlphaFoldDB" id="A0A9Q8PFJ6"/>
<dbReference type="RefSeq" id="XP_047765927.1">
    <property type="nucleotide sequence ID" value="XM_047908001.1"/>
</dbReference>
<keyword evidence="3 6" id="KW-0479">Metal-binding</keyword>
<keyword evidence="6" id="KW-0349">Heme</keyword>
<proteinExistence type="inferred from homology"/>
<keyword evidence="4" id="KW-0560">Oxidoreductase</keyword>
<evidence type="ECO:0000256" key="1">
    <source>
        <dbReference type="ARBA" id="ARBA00001971"/>
    </source>
</evidence>
<dbReference type="InterPro" id="IPR036396">
    <property type="entry name" value="Cyt_P450_sf"/>
</dbReference>
<dbReference type="Gene3D" id="1.10.630.10">
    <property type="entry name" value="Cytochrome P450"/>
    <property type="match status" value="1"/>
</dbReference>
<dbReference type="PRINTS" id="PR00465">
    <property type="entry name" value="EP450IV"/>
</dbReference>
<dbReference type="InterPro" id="IPR001128">
    <property type="entry name" value="Cyt_P450"/>
</dbReference>
<dbReference type="GO" id="GO:0004497">
    <property type="term" value="F:monooxygenase activity"/>
    <property type="evidence" value="ECO:0007669"/>
    <property type="project" value="UniProtKB-KW"/>
</dbReference>
<dbReference type="GO" id="GO:0005506">
    <property type="term" value="F:iron ion binding"/>
    <property type="evidence" value="ECO:0007669"/>
    <property type="project" value="InterPro"/>
</dbReference>
<evidence type="ECO:0000256" key="6">
    <source>
        <dbReference type="PIRSR" id="PIRSR602403-1"/>
    </source>
</evidence>
<keyword evidence="7" id="KW-0503">Monooxygenase</keyword>
<dbReference type="PANTHER" id="PTHR46206">
    <property type="entry name" value="CYTOCHROME P450"/>
    <property type="match status" value="1"/>
</dbReference>
<keyword evidence="8" id="KW-1185">Reference proteome</keyword>
<dbReference type="OrthoDB" id="1844152at2759"/>
<dbReference type="GeneID" id="71988731"/>
<name>A0A9Q8PFJ6_PASFU</name>
<dbReference type="GO" id="GO:0020037">
    <property type="term" value="F:heme binding"/>
    <property type="evidence" value="ECO:0007669"/>
    <property type="project" value="InterPro"/>
</dbReference>
<keyword evidence="5 6" id="KW-0408">Iron</keyword>
<dbReference type="SUPFAM" id="SSF48264">
    <property type="entry name" value="Cytochrome P450"/>
    <property type="match status" value="1"/>
</dbReference>
<reference evidence="7" key="1">
    <citation type="submission" date="2021-12" db="EMBL/GenBank/DDBJ databases">
        <authorList>
            <person name="Zaccaron A."/>
            <person name="Stergiopoulos I."/>
        </authorList>
    </citation>
    <scope>NUCLEOTIDE SEQUENCE</scope>
    <source>
        <strain evidence="7">Race5_Kim</strain>
    </source>
</reference>
<dbReference type="GO" id="GO:0016705">
    <property type="term" value="F:oxidoreductase activity, acting on paired donors, with incorporation or reduction of molecular oxygen"/>
    <property type="evidence" value="ECO:0007669"/>
    <property type="project" value="InterPro"/>
</dbReference>
<comment type="cofactor">
    <cofactor evidence="1 6">
        <name>heme</name>
        <dbReference type="ChEBI" id="CHEBI:30413"/>
    </cofactor>
</comment>
<evidence type="ECO:0000313" key="7">
    <source>
        <dbReference type="EMBL" id="UJO21561.1"/>
    </source>
</evidence>
<accession>A0A9Q8PFJ6</accession>
<evidence type="ECO:0000256" key="2">
    <source>
        <dbReference type="ARBA" id="ARBA00010617"/>
    </source>
</evidence>
<evidence type="ECO:0000256" key="5">
    <source>
        <dbReference type="ARBA" id="ARBA00023004"/>
    </source>
</evidence>
<dbReference type="EMBL" id="CP090171">
    <property type="protein sequence ID" value="UJO21561.1"/>
    <property type="molecule type" value="Genomic_DNA"/>
</dbReference>
<dbReference type="Pfam" id="PF00067">
    <property type="entry name" value="p450"/>
    <property type="match status" value="1"/>
</dbReference>
<feature type="binding site" description="axial binding residue" evidence="6">
    <location>
        <position position="255"/>
    </location>
    <ligand>
        <name>heme</name>
        <dbReference type="ChEBI" id="CHEBI:30413"/>
    </ligand>
    <ligandPart>
        <name>Fe</name>
        <dbReference type="ChEBI" id="CHEBI:18248"/>
    </ligandPart>
</feature>